<dbReference type="SUPFAM" id="SSF54593">
    <property type="entry name" value="Glyoxalase/Bleomycin resistance protein/Dihydroxybiphenyl dioxygenase"/>
    <property type="match status" value="1"/>
</dbReference>
<evidence type="ECO:0000313" key="3">
    <source>
        <dbReference type="Proteomes" id="UP001147653"/>
    </source>
</evidence>
<name>A0A9X3NFF0_9ACTN</name>
<sequence length="114" mass="12441">MSDLDRAREFYETTLGFAGEPAPGGYRIQCGGGTALYLLPSTDYPGQAAWPIASLQATDLPAITAELRDRGVELVTFDDGPQKTDEHGIADMDDLRIAWFCDPDDNIISVFQLT</sequence>
<evidence type="ECO:0000259" key="1">
    <source>
        <dbReference type="PROSITE" id="PS51819"/>
    </source>
</evidence>
<accession>A0A9X3NFF0</accession>
<dbReference type="AlphaFoldDB" id="A0A9X3NFF0"/>
<dbReference type="EMBL" id="JAPDDP010000097">
    <property type="protein sequence ID" value="MDA0185071.1"/>
    <property type="molecule type" value="Genomic_DNA"/>
</dbReference>
<reference evidence="2" key="1">
    <citation type="submission" date="2022-10" db="EMBL/GenBank/DDBJ databases">
        <title>The WGS of Solirubrobacter phytolaccae KCTC 29190.</title>
        <authorList>
            <person name="Jiang Z."/>
        </authorList>
    </citation>
    <scope>NUCLEOTIDE SEQUENCE</scope>
    <source>
        <strain evidence="2">KCTC 29190</strain>
    </source>
</reference>
<evidence type="ECO:0000313" key="2">
    <source>
        <dbReference type="EMBL" id="MDA0185071.1"/>
    </source>
</evidence>
<protein>
    <recommendedName>
        <fullName evidence="1">VOC domain-containing protein</fullName>
    </recommendedName>
</protein>
<organism evidence="2 3">
    <name type="scientific">Solirubrobacter phytolaccae</name>
    <dbReference type="NCBI Taxonomy" id="1404360"/>
    <lineage>
        <taxon>Bacteria</taxon>
        <taxon>Bacillati</taxon>
        <taxon>Actinomycetota</taxon>
        <taxon>Thermoleophilia</taxon>
        <taxon>Solirubrobacterales</taxon>
        <taxon>Solirubrobacteraceae</taxon>
        <taxon>Solirubrobacter</taxon>
    </lineage>
</organism>
<dbReference type="RefSeq" id="WP_270029550.1">
    <property type="nucleotide sequence ID" value="NZ_JAPDDP010000097.1"/>
</dbReference>
<proteinExistence type="predicted"/>
<keyword evidence="3" id="KW-1185">Reference proteome</keyword>
<dbReference type="InterPro" id="IPR037523">
    <property type="entry name" value="VOC_core"/>
</dbReference>
<dbReference type="PROSITE" id="PS51819">
    <property type="entry name" value="VOC"/>
    <property type="match status" value="1"/>
</dbReference>
<gene>
    <name evidence="2" type="ORF">OJ997_32505</name>
</gene>
<dbReference type="Gene3D" id="3.10.180.10">
    <property type="entry name" value="2,3-Dihydroxybiphenyl 1,2-Dioxygenase, domain 1"/>
    <property type="match status" value="1"/>
</dbReference>
<dbReference type="InterPro" id="IPR029068">
    <property type="entry name" value="Glyas_Bleomycin-R_OHBP_Dase"/>
</dbReference>
<feature type="domain" description="VOC" evidence="1">
    <location>
        <begin position="1"/>
        <end position="113"/>
    </location>
</feature>
<dbReference type="Proteomes" id="UP001147653">
    <property type="component" value="Unassembled WGS sequence"/>
</dbReference>
<comment type="caution">
    <text evidence="2">The sequence shown here is derived from an EMBL/GenBank/DDBJ whole genome shotgun (WGS) entry which is preliminary data.</text>
</comment>